<accession>A0A4Y2ED57</accession>
<sequence length="103" mass="11763">MWQLCRETWLMQVSKGQTGRWFVVNNSGSERETGDRLPRGRETGKKSEFRKPLTNYMHEINSEQATAINFVCQNSFLRGNLDVLEAGGYGKFIVGILCWESDG</sequence>
<dbReference type="Proteomes" id="UP000499080">
    <property type="component" value="Unassembled WGS sequence"/>
</dbReference>
<feature type="compositionally biased region" description="Basic and acidic residues" evidence="1">
    <location>
        <begin position="29"/>
        <end position="46"/>
    </location>
</feature>
<evidence type="ECO:0000313" key="2">
    <source>
        <dbReference type="EMBL" id="GBM25774.1"/>
    </source>
</evidence>
<gene>
    <name evidence="2" type="ORF">AVEN_2134_1</name>
</gene>
<keyword evidence="3" id="KW-1185">Reference proteome</keyword>
<dbReference type="EMBL" id="BGPR01000545">
    <property type="protein sequence ID" value="GBM25774.1"/>
    <property type="molecule type" value="Genomic_DNA"/>
</dbReference>
<evidence type="ECO:0000256" key="1">
    <source>
        <dbReference type="SAM" id="MobiDB-lite"/>
    </source>
</evidence>
<name>A0A4Y2ED57_ARAVE</name>
<feature type="region of interest" description="Disordered" evidence="1">
    <location>
        <begin position="27"/>
        <end position="46"/>
    </location>
</feature>
<evidence type="ECO:0000313" key="3">
    <source>
        <dbReference type="Proteomes" id="UP000499080"/>
    </source>
</evidence>
<proteinExistence type="predicted"/>
<dbReference type="AlphaFoldDB" id="A0A4Y2ED57"/>
<organism evidence="2 3">
    <name type="scientific">Araneus ventricosus</name>
    <name type="common">Orbweaver spider</name>
    <name type="synonym">Epeira ventricosa</name>
    <dbReference type="NCBI Taxonomy" id="182803"/>
    <lineage>
        <taxon>Eukaryota</taxon>
        <taxon>Metazoa</taxon>
        <taxon>Ecdysozoa</taxon>
        <taxon>Arthropoda</taxon>
        <taxon>Chelicerata</taxon>
        <taxon>Arachnida</taxon>
        <taxon>Araneae</taxon>
        <taxon>Araneomorphae</taxon>
        <taxon>Entelegynae</taxon>
        <taxon>Araneoidea</taxon>
        <taxon>Araneidae</taxon>
        <taxon>Araneus</taxon>
    </lineage>
</organism>
<reference evidence="2 3" key="1">
    <citation type="journal article" date="2019" name="Sci. Rep.">
        <title>Orb-weaving spider Araneus ventricosus genome elucidates the spidroin gene catalogue.</title>
        <authorList>
            <person name="Kono N."/>
            <person name="Nakamura H."/>
            <person name="Ohtoshi R."/>
            <person name="Moran D.A.P."/>
            <person name="Shinohara A."/>
            <person name="Yoshida Y."/>
            <person name="Fujiwara M."/>
            <person name="Mori M."/>
            <person name="Tomita M."/>
            <person name="Arakawa K."/>
        </authorList>
    </citation>
    <scope>NUCLEOTIDE SEQUENCE [LARGE SCALE GENOMIC DNA]</scope>
</reference>
<comment type="caution">
    <text evidence="2">The sequence shown here is derived from an EMBL/GenBank/DDBJ whole genome shotgun (WGS) entry which is preliminary data.</text>
</comment>
<protein>
    <submittedName>
        <fullName evidence="2">Uncharacterized protein</fullName>
    </submittedName>
</protein>